<name>A0A0R3WUK7_HYDTA</name>
<evidence type="ECO:0000256" key="3">
    <source>
        <dbReference type="SAM" id="Phobius"/>
    </source>
</evidence>
<dbReference type="WBParaSite" id="TTAC_0000444701-mRNA-1">
    <property type="protein sequence ID" value="TTAC_0000444701-mRNA-1"/>
    <property type="gene ID" value="TTAC_0000444701"/>
</dbReference>
<dbReference type="Proteomes" id="UP000274429">
    <property type="component" value="Unassembled WGS sequence"/>
</dbReference>
<feature type="compositionally biased region" description="Polar residues" evidence="2">
    <location>
        <begin position="293"/>
        <end position="304"/>
    </location>
</feature>
<evidence type="ECO:0000256" key="1">
    <source>
        <dbReference type="PROSITE-ProRule" id="PRU10141"/>
    </source>
</evidence>
<evidence type="ECO:0000313" key="6">
    <source>
        <dbReference type="WBParaSite" id="TTAC_0000444701-mRNA-1"/>
    </source>
</evidence>
<keyword evidence="5" id="KW-1185">Reference proteome</keyword>
<reference evidence="6" key="1">
    <citation type="submission" date="2017-02" db="UniProtKB">
        <authorList>
            <consortium name="WormBaseParasite"/>
        </authorList>
    </citation>
    <scope>IDENTIFICATION</scope>
</reference>
<dbReference type="EMBL" id="UYWX01004404">
    <property type="protein sequence ID" value="VDM24926.1"/>
    <property type="molecule type" value="Genomic_DNA"/>
</dbReference>
<keyword evidence="1" id="KW-0547">Nucleotide-binding</keyword>
<dbReference type="Gene3D" id="3.30.200.20">
    <property type="entry name" value="Phosphorylase Kinase, domain 1"/>
    <property type="match status" value="1"/>
</dbReference>
<accession>A0A0R3WUK7</accession>
<keyword evidence="3" id="KW-0812">Transmembrane</keyword>
<dbReference type="PROSITE" id="PS00107">
    <property type="entry name" value="PROTEIN_KINASE_ATP"/>
    <property type="match status" value="1"/>
</dbReference>
<keyword evidence="3" id="KW-0472">Membrane</keyword>
<evidence type="ECO:0000313" key="4">
    <source>
        <dbReference type="EMBL" id="VDM24926.1"/>
    </source>
</evidence>
<keyword evidence="1" id="KW-0067">ATP-binding</keyword>
<dbReference type="InterPro" id="IPR017441">
    <property type="entry name" value="Protein_kinase_ATP_BS"/>
</dbReference>
<keyword evidence="3" id="KW-1133">Transmembrane helix</keyword>
<proteinExistence type="predicted"/>
<evidence type="ECO:0000256" key="2">
    <source>
        <dbReference type="SAM" id="MobiDB-lite"/>
    </source>
</evidence>
<reference evidence="4 5" key="2">
    <citation type="submission" date="2018-11" db="EMBL/GenBank/DDBJ databases">
        <authorList>
            <consortium name="Pathogen Informatics"/>
        </authorList>
    </citation>
    <scope>NUCLEOTIDE SEQUENCE [LARGE SCALE GENOMIC DNA]</scope>
</reference>
<feature type="region of interest" description="Disordered" evidence="2">
    <location>
        <begin position="260"/>
        <end position="304"/>
    </location>
</feature>
<feature type="transmembrane region" description="Helical" evidence="3">
    <location>
        <begin position="68"/>
        <end position="93"/>
    </location>
</feature>
<dbReference type="AlphaFoldDB" id="A0A0R3WUK7"/>
<feature type="binding site" evidence="1">
    <location>
        <position position="221"/>
    </location>
    <ligand>
        <name>ATP</name>
        <dbReference type="ChEBI" id="CHEBI:30616"/>
    </ligand>
</feature>
<dbReference type="STRING" id="6205.A0A0R3WUK7"/>
<sequence>WICVESCPPDSTTHVALNSITTAVEFVCLHTGISHHLPPGTPRKGDECFIFCTSPELLSPQMLTRLSWLSTALLIFCGLLALFVVVYFAYVCSRVVTRRRKSRRGPTADQTHSGLSSMCNQFWMRAVVVEPEEEKNERRLSKSRRNISLRSLPVRSSTVNSDDEQSCLVSPQADAMPDMTTLLIIPEYQLKLGSRVGGGAFGSVYRGIWYKGPISPGFAKKVDNLFAEAAKIESEKPKLVPLDSLVEDNAYASTELEYLTMEEEDEGDTKETQGEEKPVNLEEKTGLKLPTQAEESGTSEQSETFTCVSQECQFHFSEDYEAEGE</sequence>
<feature type="compositionally biased region" description="Basic and acidic residues" evidence="2">
    <location>
        <begin position="269"/>
        <end position="286"/>
    </location>
</feature>
<organism evidence="6">
    <name type="scientific">Hydatigena taeniaeformis</name>
    <name type="common">Feline tapeworm</name>
    <name type="synonym">Taenia taeniaeformis</name>
    <dbReference type="NCBI Taxonomy" id="6205"/>
    <lineage>
        <taxon>Eukaryota</taxon>
        <taxon>Metazoa</taxon>
        <taxon>Spiralia</taxon>
        <taxon>Lophotrochozoa</taxon>
        <taxon>Platyhelminthes</taxon>
        <taxon>Cestoda</taxon>
        <taxon>Eucestoda</taxon>
        <taxon>Cyclophyllidea</taxon>
        <taxon>Taeniidae</taxon>
        <taxon>Hydatigera</taxon>
    </lineage>
</organism>
<gene>
    <name evidence="4" type="ORF">TTAC_LOCUS4432</name>
</gene>
<protein>
    <submittedName>
        <fullName evidence="6">Protein kinase domain-containing protein</fullName>
    </submittedName>
</protein>
<evidence type="ECO:0000313" key="5">
    <source>
        <dbReference type="Proteomes" id="UP000274429"/>
    </source>
</evidence>
<dbReference type="GO" id="GO:0005524">
    <property type="term" value="F:ATP binding"/>
    <property type="evidence" value="ECO:0007669"/>
    <property type="project" value="UniProtKB-UniRule"/>
</dbReference>